<dbReference type="RefSeq" id="WP_135835694.1">
    <property type="nucleotide sequence ID" value="NZ_CAUQWU010000004.1"/>
</dbReference>
<evidence type="ECO:0000313" key="2">
    <source>
        <dbReference type="EMBL" id="TGN26795.1"/>
    </source>
</evidence>
<accession>A0A4Z1BWG4</accession>
<name>A0A4Z1BWG4_9FLAO</name>
<evidence type="ECO:0008006" key="4">
    <source>
        <dbReference type="Google" id="ProtNLM"/>
    </source>
</evidence>
<dbReference type="PROSITE" id="PS51257">
    <property type="entry name" value="PROKAR_LIPOPROTEIN"/>
    <property type="match status" value="1"/>
</dbReference>
<evidence type="ECO:0000256" key="1">
    <source>
        <dbReference type="SAM" id="SignalP"/>
    </source>
</evidence>
<proteinExistence type="predicted"/>
<dbReference type="AlphaFoldDB" id="A0A4Z1BWG4"/>
<organism evidence="2 3">
    <name type="scientific">Empedobacter tilapiae</name>
    <dbReference type="NCBI Taxonomy" id="2491114"/>
    <lineage>
        <taxon>Bacteria</taxon>
        <taxon>Pseudomonadati</taxon>
        <taxon>Bacteroidota</taxon>
        <taxon>Flavobacteriia</taxon>
        <taxon>Flavobacteriales</taxon>
        <taxon>Weeksellaceae</taxon>
        <taxon>Empedobacter</taxon>
    </lineage>
</organism>
<dbReference type="Proteomes" id="UP000297998">
    <property type="component" value="Unassembled WGS sequence"/>
</dbReference>
<dbReference type="OrthoDB" id="893802at2"/>
<protein>
    <recommendedName>
        <fullName evidence="4">Lipoprotein</fullName>
    </recommendedName>
</protein>
<comment type="caution">
    <text evidence="2">The sequence shown here is derived from an EMBL/GenBank/DDBJ whole genome shotgun (WGS) entry which is preliminary data.</text>
</comment>
<keyword evidence="3" id="KW-1185">Reference proteome</keyword>
<reference evidence="2 3" key="1">
    <citation type="submission" date="2019-03" db="EMBL/GenBank/DDBJ databases">
        <title>Empedobacter tilapiae sp. nov., isolated from an intestine of Nile tilapia Oreochromis niloticus.</title>
        <authorList>
            <person name="Kim Y.-O."/>
            <person name="Yoon J.-H."/>
        </authorList>
    </citation>
    <scope>NUCLEOTIDE SEQUENCE [LARGE SCALE GENOMIC DNA]</scope>
    <source>
        <strain evidence="2 3">MRS2</strain>
    </source>
</reference>
<gene>
    <name evidence="2" type="ORF">E4J94_10150</name>
</gene>
<keyword evidence="1" id="KW-0732">Signal</keyword>
<evidence type="ECO:0000313" key="3">
    <source>
        <dbReference type="Proteomes" id="UP000297998"/>
    </source>
</evidence>
<feature type="chain" id="PRO_5021435593" description="Lipoprotein" evidence="1">
    <location>
        <begin position="25"/>
        <end position="148"/>
    </location>
</feature>
<feature type="signal peptide" evidence="1">
    <location>
        <begin position="1"/>
        <end position="24"/>
    </location>
</feature>
<sequence>MKLMKRLSMFALVGILGLSTFSCLNNDDSDFVNYGFFTTEGVTVNQDSIKPINEITNIKVNYSKTNSCQEFIQFSLLKGNQDDSIQYIGVLGSQGSGQSCLPSTSIESKNLKFKPKKAGKYTLKFWTGKDSENKDTFNDSIVLDIKEK</sequence>
<dbReference type="EMBL" id="SRPE01000006">
    <property type="protein sequence ID" value="TGN26795.1"/>
    <property type="molecule type" value="Genomic_DNA"/>
</dbReference>